<dbReference type="Proteomes" id="UP000054773">
    <property type="component" value="Unassembled WGS sequence"/>
</dbReference>
<dbReference type="EMBL" id="LNYA01000003">
    <property type="protein sequence ID" value="KTC99314.1"/>
    <property type="molecule type" value="Genomic_DNA"/>
</dbReference>
<dbReference type="SUPFAM" id="SSF52172">
    <property type="entry name" value="CheY-like"/>
    <property type="match status" value="1"/>
</dbReference>
<evidence type="ECO:0000313" key="4">
    <source>
        <dbReference type="Proteomes" id="UP000054773"/>
    </source>
</evidence>
<dbReference type="STRING" id="448.Lery_0215"/>
<dbReference type="InterPro" id="IPR001789">
    <property type="entry name" value="Sig_transdc_resp-reg_receiver"/>
</dbReference>
<dbReference type="PATRIC" id="fig|448.7.peg.223"/>
<evidence type="ECO:0000259" key="2">
    <source>
        <dbReference type="PROSITE" id="PS50110"/>
    </source>
</evidence>
<dbReference type="CDD" id="cd00156">
    <property type="entry name" value="REC"/>
    <property type="match status" value="1"/>
</dbReference>
<organism evidence="3 4">
    <name type="scientific">Legionella erythra</name>
    <dbReference type="NCBI Taxonomy" id="448"/>
    <lineage>
        <taxon>Bacteria</taxon>
        <taxon>Pseudomonadati</taxon>
        <taxon>Pseudomonadota</taxon>
        <taxon>Gammaproteobacteria</taxon>
        <taxon>Legionellales</taxon>
        <taxon>Legionellaceae</taxon>
        <taxon>Legionella</taxon>
    </lineage>
</organism>
<dbReference type="Pfam" id="PF00072">
    <property type="entry name" value="Response_reg"/>
    <property type="match status" value="1"/>
</dbReference>
<accession>A0A0W0TUE7</accession>
<reference evidence="3 4" key="1">
    <citation type="submission" date="2015-11" db="EMBL/GenBank/DDBJ databases">
        <title>Genomic analysis of 38 Legionella species identifies large and diverse effector repertoires.</title>
        <authorList>
            <person name="Burstein D."/>
            <person name="Amaro F."/>
            <person name="Zusman T."/>
            <person name="Lifshitz Z."/>
            <person name="Cohen O."/>
            <person name="Gilbert J.A."/>
            <person name="Pupko T."/>
            <person name="Shuman H.A."/>
            <person name="Segal G."/>
        </authorList>
    </citation>
    <scope>NUCLEOTIDE SEQUENCE [LARGE SCALE GENOMIC DNA]</scope>
    <source>
        <strain evidence="3 4">SE-32A-C8</strain>
    </source>
</reference>
<dbReference type="PROSITE" id="PS50110">
    <property type="entry name" value="RESPONSE_REGULATORY"/>
    <property type="match status" value="1"/>
</dbReference>
<evidence type="ECO:0000256" key="1">
    <source>
        <dbReference type="PROSITE-ProRule" id="PRU00169"/>
    </source>
</evidence>
<feature type="modified residue" description="4-aspartylphosphate" evidence="1">
    <location>
        <position position="53"/>
    </location>
</feature>
<dbReference type="GO" id="GO:0000160">
    <property type="term" value="P:phosphorelay signal transduction system"/>
    <property type="evidence" value="ECO:0007669"/>
    <property type="project" value="InterPro"/>
</dbReference>
<dbReference type="Gene3D" id="3.40.50.2300">
    <property type="match status" value="1"/>
</dbReference>
<keyword evidence="1" id="KW-0597">Phosphoprotein</keyword>
<dbReference type="OrthoDB" id="5650835at2"/>
<gene>
    <name evidence="3" type="ORF">Lery_0215</name>
</gene>
<evidence type="ECO:0000313" key="3">
    <source>
        <dbReference type="EMBL" id="KTC99314.1"/>
    </source>
</evidence>
<sequence>MRVLIVEDNAFNAFCLTRLLQSAQPSVQVIVVNDSLSALNVIESEDVSLVIVDGDLGVGDGLLCNGPALADALWELKPSLPVIAWTDSEIMRSAFAETFKQQQKCFNDIYCWPKIVSQERISLALNYLGKQASATPAASITKVTDALHA</sequence>
<keyword evidence="4" id="KW-1185">Reference proteome</keyword>
<feature type="domain" description="Response regulatory" evidence="2">
    <location>
        <begin position="2"/>
        <end position="129"/>
    </location>
</feature>
<dbReference type="InterPro" id="IPR011006">
    <property type="entry name" value="CheY-like_superfamily"/>
</dbReference>
<comment type="caution">
    <text evidence="3">The sequence shown here is derived from an EMBL/GenBank/DDBJ whole genome shotgun (WGS) entry which is preliminary data.</text>
</comment>
<name>A0A0W0TUE7_LEGER</name>
<dbReference type="RefSeq" id="WP_058525403.1">
    <property type="nucleotide sequence ID" value="NZ_CAAAHY010000018.1"/>
</dbReference>
<proteinExistence type="predicted"/>
<protein>
    <submittedName>
        <fullName evidence="3">Two-component response regulator</fullName>
    </submittedName>
</protein>
<dbReference type="AlphaFoldDB" id="A0A0W0TUE7"/>